<keyword evidence="1" id="KW-1133">Transmembrane helix</keyword>
<evidence type="ECO:0000313" key="3">
    <source>
        <dbReference type="Proteomes" id="UP000233837"/>
    </source>
</evidence>
<dbReference type="Proteomes" id="UP000233837">
    <property type="component" value="Unassembled WGS sequence"/>
</dbReference>
<dbReference type="EMBL" id="KZ502946">
    <property type="protein sequence ID" value="PKU70146.1"/>
    <property type="molecule type" value="Genomic_DNA"/>
</dbReference>
<accession>A0A2I0W3A7</accession>
<feature type="transmembrane region" description="Helical" evidence="1">
    <location>
        <begin position="24"/>
        <end position="44"/>
    </location>
</feature>
<name>A0A2I0W3A7_9ASPA</name>
<proteinExistence type="predicted"/>
<reference evidence="2 3" key="2">
    <citation type="journal article" date="2017" name="Nature">
        <title>The Apostasia genome and the evolution of orchids.</title>
        <authorList>
            <person name="Zhang G.Q."/>
            <person name="Liu K.W."/>
            <person name="Li Z."/>
            <person name="Lohaus R."/>
            <person name="Hsiao Y.Y."/>
            <person name="Niu S.C."/>
            <person name="Wang J.Y."/>
            <person name="Lin Y.C."/>
            <person name="Xu Q."/>
            <person name="Chen L.J."/>
            <person name="Yoshida K."/>
            <person name="Fujiwara S."/>
            <person name="Wang Z.W."/>
            <person name="Zhang Y.Q."/>
            <person name="Mitsuda N."/>
            <person name="Wang M."/>
            <person name="Liu G.H."/>
            <person name="Pecoraro L."/>
            <person name="Huang H.X."/>
            <person name="Xiao X.J."/>
            <person name="Lin M."/>
            <person name="Wu X.Y."/>
            <person name="Wu W.L."/>
            <person name="Chen Y.Y."/>
            <person name="Chang S.B."/>
            <person name="Sakamoto S."/>
            <person name="Ohme-Takagi M."/>
            <person name="Yagi M."/>
            <person name="Zeng S.J."/>
            <person name="Shen C.Y."/>
            <person name="Yeh C.M."/>
            <person name="Luo Y.B."/>
            <person name="Tsai W.C."/>
            <person name="Van de Peer Y."/>
            <person name="Liu Z.J."/>
        </authorList>
    </citation>
    <scope>NUCLEOTIDE SEQUENCE [LARGE SCALE GENOMIC DNA]</scope>
    <source>
        <tissue evidence="2">The whole plant</tissue>
    </source>
</reference>
<gene>
    <name evidence="2" type="ORF">MA16_Dca010266</name>
</gene>
<evidence type="ECO:0000256" key="1">
    <source>
        <dbReference type="SAM" id="Phobius"/>
    </source>
</evidence>
<sequence length="56" mass="6363">MCIGHVLDDCMHREVKDFVVFGKYHLWVFIVVLNLLCLVGITIAPQNLYVGISCLL</sequence>
<keyword evidence="1" id="KW-0812">Transmembrane</keyword>
<organism evidence="2 3">
    <name type="scientific">Dendrobium catenatum</name>
    <dbReference type="NCBI Taxonomy" id="906689"/>
    <lineage>
        <taxon>Eukaryota</taxon>
        <taxon>Viridiplantae</taxon>
        <taxon>Streptophyta</taxon>
        <taxon>Embryophyta</taxon>
        <taxon>Tracheophyta</taxon>
        <taxon>Spermatophyta</taxon>
        <taxon>Magnoliopsida</taxon>
        <taxon>Liliopsida</taxon>
        <taxon>Asparagales</taxon>
        <taxon>Orchidaceae</taxon>
        <taxon>Epidendroideae</taxon>
        <taxon>Malaxideae</taxon>
        <taxon>Dendrobiinae</taxon>
        <taxon>Dendrobium</taxon>
    </lineage>
</organism>
<keyword evidence="1" id="KW-0472">Membrane</keyword>
<protein>
    <submittedName>
        <fullName evidence="2">Uncharacterized protein</fullName>
    </submittedName>
</protein>
<keyword evidence="3" id="KW-1185">Reference proteome</keyword>
<evidence type="ECO:0000313" key="2">
    <source>
        <dbReference type="EMBL" id="PKU70146.1"/>
    </source>
</evidence>
<dbReference type="AlphaFoldDB" id="A0A2I0W3A7"/>
<reference evidence="2 3" key="1">
    <citation type="journal article" date="2016" name="Sci. Rep.">
        <title>The Dendrobium catenatum Lindl. genome sequence provides insights into polysaccharide synthase, floral development and adaptive evolution.</title>
        <authorList>
            <person name="Zhang G.Q."/>
            <person name="Xu Q."/>
            <person name="Bian C."/>
            <person name="Tsai W.C."/>
            <person name="Yeh C.M."/>
            <person name="Liu K.W."/>
            <person name="Yoshida K."/>
            <person name="Zhang L.S."/>
            <person name="Chang S.B."/>
            <person name="Chen F."/>
            <person name="Shi Y."/>
            <person name="Su Y.Y."/>
            <person name="Zhang Y.Q."/>
            <person name="Chen L.J."/>
            <person name="Yin Y."/>
            <person name="Lin M."/>
            <person name="Huang H."/>
            <person name="Deng H."/>
            <person name="Wang Z.W."/>
            <person name="Zhu S.L."/>
            <person name="Zhao X."/>
            <person name="Deng C."/>
            <person name="Niu S.C."/>
            <person name="Huang J."/>
            <person name="Wang M."/>
            <person name="Liu G.H."/>
            <person name="Yang H.J."/>
            <person name="Xiao X.J."/>
            <person name="Hsiao Y.Y."/>
            <person name="Wu W.L."/>
            <person name="Chen Y.Y."/>
            <person name="Mitsuda N."/>
            <person name="Ohme-Takagi M."/>
            <person name="Luo Y.B."/>
            <person name="Van de Peer Y."/>
            <person name="Liu Z.J."/>
        </authorList>
    </citation>
    <scope>NUCLEOTIDE SEQUENCE [LARGE SCALE GENOMIC DNA]</scope>
    <source>
        <tissue evidence="2">The whole plant</tissue>
    </source>
</reference>